<organism evidence="1 2">
    <name type="scientific">Capnocytophaga canimorsus</name>
    <dbReference type="NCBI Taxonomy" id="28188"/>
    <lineage>
        <taxon>Bacteria</taxon>
        <taxon>Pseudomonadati</taxon>
        <taxon>Bacteroidota</taxon>
        <taxon>Flavobacteriia</taxon>
        <taxon>Flavobacteriales</taxon>
        <taxon>Flavobacteriaceae</taxon>
        <taxon>Capnocytophaga</taxon>
    </lineage>
</organism>
<dbReference type="Proteomes" id="UP000044026">
    <property type="component" value="Unassembled WGS sequence"/>
</dbReference>
<protein>
    <submittedName>
        <fullName evidence="1">Uncharacterized protein</fullName>
    </submittedName>
</protein>
<evidence type="ECO:0000313" key="1">
    <source>
        <dbReference type="EMBL" id="CEN33303.1"/>
    </source>
</evidence>
<dbReference type="AlphaFoldDB" id="A0A0B7H6Q3"/>
<proteinExistence type="predicted"/>
<sequence length="49" mass="5541">MDEPTSVINKQGNITLVNQVGCFGINLGRVDFYFTDNKVTENKHKTIQI</sequence>
<gene>
    <name evidence="1" type="ORF">CCAN12_390020</name>
</gene>
<evidence type="ECO:0000313" key="2">
    <source>
        <dbReference type="Proteomes" id="UP000044026"/>
    </source>
</evidence>
<reference evidence="1 2" key="1">
    <citation type="submission" date="2015-01" db="EMBL/GenBank/DDBJ databases">
        <authorList>
            <person name="Xiang T."/>
            <person name="Song Y."/>
            <person name="Huang L."/>
            <person name="Wang B."/>
            <person name="Wu P."/>
        </authorList>
    </citation>
    <scope>NUCLEOTIDE SEQUENCE [LARGE SCALE GENOMIC DNA]</scope>
    <source>
        <strain evidence="1 2">Cc12</strain>
    </source>
</reference>
<accession>A0A0B7H6Q3</accession>
<name>A0A0B7H6Q3_9FLAO</name>
<dbReference type="EMBL" id="CDOE01000033">
    <property type="protein sequence ID" value="CEN33303.1"/>
    <property type="molecule type" value="Genomic_DNA"/>
</dbReference>